<dbReference type="GeneID" id="69036709"/>
<gene>
    <name evidence="2" type="ORF">HCBG_03693</name>
</gene>
<name>C0NKL3_AJECG</name>
<feature type="region of interest" description="Disordered" evidence="1">
    <location>
        <begin position="89"/>
        <end position="110"/>
    </location>
</feature>
<evidence type="ECO:0000256" key="1">
    <source>
        <dbReference type="SAM" id="MobiDB-lite"/>
    </source>
</evidence>
<dbReference type="InParanoid" id="C0NKL3"/>
<organism evidence="2 3">
    <name type="scientific">Ajellomyces capsulatus (strain G186AR / H82 / ATCC MYA-2454 / RMSCC 2432)</name>
    <name type="common">Darling's disease fungus</name>
    <name type="synonym">Histoplasma capsulatum</name>
    <dbReference type="NCBI Taxonomy" id="447093"/>
    <lineage>
        <taxon>Eukaryota</taxon>
        <taxon>Fungi</taxon>
        <taxon>Dikarya</taxon>
        <taxon>Ascomycota</taxon>
        <taxon>Pezizomycotina</taxon>
        <taxon>Eurotiomycetes</taxon>
        <taxon>Eurotiomycetidae</taxon>
        <taxon>Onygenales</taxon>
        <taxon>Ajellomycetaceae</taxon>
        <taxon>Histoplasma</taxon>
    </lineage>
</organism>
<evidence type="ECO:0000313" key="2">
    <source>
        <dbReference type="EMBL" id="EEH08404.1"/>
    </source>
</evidence>
<sequence>MSMPPAHRLLSQPITELPGPRQGKLVSFALNCQALAKGRKVGWNQLGDQAGRLVEVINHHARQHVKIRSVVGFIRRCIFLLKSSRLSQHQDKTEKNSERKRKEKKRKEIRTLRPQPEEQNQVITVITAQWLEWTFFCFPSFNVSVGGKYGVLLRKRKTKLTSYYELVESRVA</sequence>
<proteinExistence type="predicted"/>
<dbReference type="HOGENOM" id="CLU_1554812_0_0_1"/>
<keyword evidence="3" id="KW-1185">Reference proteome</keyword>
<protein>
    <submittedName>
        <fullName evidence="2">Uncharacterized protein</fullName>
    </submittedName>
</protein>
<dbReference type="AlphaFoldDB" id="C0NKL3"/>
<feature type="compositionally biased region" description="Basic residues" evidence="1">
    <location>
        <begin position="98"/>
        <end position="108"/>
    </location>
</feature>
<dbReference type="EMBL" id="GG663366">
    <property type="protein sequence ID" value="EEH08404.1"/>
    <property type="molecule type" value="Genomic_DNA"/>
</dbReference>
<evidence type="ECO:0000313" key="3">
    <source>
        <dbReference type="Proteomes" id="UP000001631"/>
    </source>
</evidence>
<accession>C0NKL3</accession>
<reference evidence="2" key="1">
    <citation type="submission" date="2009-02" db="EMBL/GenBank/DDBJ databases">
        <title>The Genome Sequence of Ajellomyces capsulatus strain G186AR.</title>
        <authorList>
            <consortium name="The Broad Institute Genome Sequencing Platform"/>
            <person name="Champion M."/>
            <person name="Cuomo C."/>
            <person name="Ma L.-J."/>
            <person name="Henn M.R."/>
            <person name="Sil A."/>
            <person name="Goldman B."/>
            <person name="Young S.K."/>
            <person name="Kodira C.D."/>
            <person name="Zeng Q."/>
            <person name="Koehrsen M."/>
            <person name="Alvarado L."/>
            <person name="Berlin A."/>
            <person name="Borenstein D."/>
            <person name="Chen Z."/>
            <person name="Engels R."/>
            <person name="Freedman E."/>
            <person name="Gellesch M."/>
            <person name="Goldberg J."/>
            <person name="Griggs A."/>
            <person name="Gujja S."/>
            <person name="Heiman D."/>
            <person name="Hepburn T."/>
            <person name="Howarth C."/>
            <person name="Jen D."/>
            <person name="Larson L."/>
            <person name="Lewis B."/>
            <person name="Mehta T."/>
            <person name="Park D."/>
            <person name="Pearson M."/>
            <person name="Roberts A."/>
            <person name="Saif S."/>
            <person name="Shea T."/>
            <person name="Shenoy N."/>
            <person name="Sisk P."/>
            <person name="Stolte C."/>
            <person name="Sykes S."/>
            <person name="Walk T."/>
            <person name="White J."/>
            <person name="Yandava C."/>
            <person name="Klein B."/>
            <person name="McEwen J.G."/>
            <person name="Puccia R."/>
            <person name="Goldman G.H."/>
            <person name="Felipe M.S."/>
            <person name="Nino-Vega G."/>
            <person name="San-Blas G."/>
            <person name="Taylor J."/>
            <person name="Mendoza L."/>
            <person name="Galagan J."/>
            <person name="Nusbaum C."/>
            <person name="Birren B."/>
        </authorList>
    </citation>
    <scope>NUCLEOTIDE SEQUENCE</scope>
    <source>
        <strain evidence="2">G186AR</strain>
    </source>
</reference>
<dbReference type="RefSeq" id="XP_045288885.1">
    <property type="nucleotide sequence ID" value="XM_045430742.1"/>
</dbReference>
<dbReference type="Proteomes" id="UP000001631">
    <property type="component" value="Unassembled WGS sequence"/>
</dbReference>